<keyword evidence="5" id="KW-1185">Reference proteome</keyword>
<gene>
    <name evidence="3" type="ORF">HINF_LOCUS26447</name>
    <name evidence="4" type="ORF">HINF_LOCUS66018</name>
</gene>
<evidence type="ECO:0000256" key="1">
    <source>
        <dbReference type="ARBA" id="ARBA00022614"/>
    </source>
</evidence>
<dbReference type="PANTHER" id="PTHR46652:SF3">
    <property type="entry name" value="LEUCINE-RICH REPEAT-CONTAINING PROTEIN 9"/>
    <property type="match status" value="1"/>
</dbReference>
<dbReference type="Gene3D" id="3.80.10.10">
    <property type="entry name" value="Ribonuclease Inhibitor"/>
    <property type="match status" value="1"/>
</dbReference>
<sequence>MKLESDNQNNELNKNEEYEIPLHYNDVMIETFQSQIKDGVLKIENCSKLQSLQFIGFLNINNLEIQDCKNMIPQLKSQTINQLTIKYCHVQSMQDFELENLKVLVLTNLDQQFSLAQEIVKYQQLNLLCLHNLKVDLNFLAQLTNITQLDLQLCKIHSTKALQSLVNLVEVHLSFNENIDITTLQHLTKLNILSLRQCCLVNLDSLQPLTQLQELNIMVNQIVYIMPLAGLKQLSKLQAGNNKIIDIISMEQHPNFQQYDFKFQKQPTLQQLKTANVMGNINYPTNVLKILHKQSRQLKSQNNTFRKIITKYLQNQHDQYSIFIAKAVSLFQNMTTIESYQ</sequence>
<dbReference type="EMBL" id="CAXDID020000080">
    <property type="protein sequence ID" value="CAL6018391.1"/>
    <property type="molecule type" value="Genomic_DNA"/>
</dbReference>
<evidence type="ECO:0000256" key="2">
    <source>
        <dbReference type="ARBA" id="ARBA00022737"/>
    </source>
</evidence>
<dbReference type="Proteomes" id="UP001642409">
    <property type="component" value="Unassembled WGS sequence"/>
</dbReference>
<dbReference type="EMBL" id="CAXDID020000439">
    <property type="protein sequence ID" value="CAL6091919.1"/>
    <property type="molecule type" value="Genomic_DNA"/>
</dbReference>
<keyword evidence="2" id="KW-0677">Repeat</keyword>
<comment type="caution">
    <text evidence="3">The sequence shown here is derived from an EMBL/GenBank/DDBJ whole genome shotgun (WGS) entry which is preliminary data.</text>
</comment>
<keyword evidence="1" id="KW-0433">Leucine-rich repeat</keyword>
<name>A0ABP1IKW1_9EUKA</name>
<accession>A0ABP1IKW1</accession>
<reference evidence="3 5" key="1">
    <citation type="submission" date="2024-07" db="EMBL/GenBank/DDBJ databases">
        <authorList>
            <person name="Akdeniz Z."/>
        </authorList>
    </citation>
    <scope>NUCLEOTIDE SEQUENCE [LARGE SCALE GENOMIC DNA]</scope>
</reference>
<dbReference type="PANTHER" id="PTHR46652">
    <property type="entry name" value="LEUCINE-RICH REPEAT AND IQ DOMAIN-CONTAINING PROTEIN 1-RELATED"/>
    <property type="match status" value="1"/>
</dbReference>
<dbReference type="InterPro" id="IPR050836">
    <property type="entry name" value="SDS22/Internalin_LRR"/>
</dbReference>
<dbReference type="InterPro" id="IPR032675">
    <property type="entry name" value="LRR_dom_sf"/>
</dbReference>
<evidence type="ECO:0000313" key="3">
    <source>
        <dbReference type="EMBL" id="CAL6018391.1"/>
    </source>
</evidence>
<organism evidence="3 5">
    <name type="scientific">Hexamita inflata</name>
    <dbReference type="NCBI Taxonomy" id="28002"/>
    <lineage>
        <taxon>Eukaryota</taxon>
        <taxon>Metamonada</taxon>
        <taxon>Diplomonadida</taxon>
        <taxon>Hexamitidae</taxon>
        <taxon>Hexamitinae</taxon>
        <taxon>Hexamita</taxon>
    </lineage>
</organism>
<proteinExistence type="predicted"/>
<dbReference type="SUPFAM" id="SSF52058">
    <property type="entry name" value="L domain-like"/>
    <property type="match status" value="1"/>
</dbReference>
<evidence type="ECO:0000313" key="4">
    <source>
        <dbReference type="EMBL" id="CAL6091919.1"/>
    </source>
</evidence>
<evidence type="ECO:0000313" key="5">
    <source>
        <dbReference type="Proteomes" id="UP001642409"/>
    </source>
</evidence>
<protein>
    <submittedName>
        <fullName evidence="3">Partial</fullName>
    </submittedName>
</protein>